<evidence type="ECO:0000313" key="2">
    <source>
        <dbReference type="EMBL" id="CCQ43101.1"/>
    </source>
</evidence>
<evidence type="ECO:0000256" key="1">
    <source>
        <dbReference type="SAM" id="Phobius"/>
    </source>
</evidence>
<dbReference type="ChiTaRS" id="AIFM1">
    <property type="organism name" value="human"/>
</dbReference>
<gene>
    <name evidence="2" type="primary">AIFM1</name>
</gene>
<keyword evidence="1" id="KW-1133">Transmembrane helix</keyword>
<keyword evidence="1" id="KW-0812">Transmembrane</keyword>
<name>L8E8P8_HUMAN</name>
<reference evidence="2" key="1">
    <citation type="journal article" date="2013" name="PLoS ONE">
        <title>Direct detection of alternative open reading frames translation products in human significantly expands the proteome.</title>
        <authorList>
            <person name="Vanderperre B."/>
            <person name="Lucier J.-F."/>
            <person name="Motard J."/>
            <person name="Tremblay G."/>
            <person name="Vanderperre S."/>
            <person name="Wisztorski M."/>
            <person name="Salzet M."/>
            <person name="Boisvert F.-M."/>
            <person name="Roucou X."/>
        </authorList>
    </citation>
    <scope>NUCLEOTIDE SEQUENCE</scope>
</reference>
<protein>
    <submittedName>
        <fullName evidence="2">Alternative protein AIFM1</fullName>
    </submittedName>
</protein>
<dbReference type="OrthoDB" id="6029at2759"/>
<dbReference type="EMBL" id="HF583604">
    <property type="protein sequence ID" value="CCQ43101.1"/>
    <property type="molecule type" value="Genomic_DNA"/>
</dbReference>
<sequence length="50" mass="5814">MTQMSQRHCDSNSGMEKREAYISSHLLSMSLLRTCLILRMVVWLSSLGRR</sequence>
<proteinExistence type="predicted"/>
<organism evidence="2">
    <name type="scientific">Homo sapiens</name>
    <name type="common">Human</name>
    <dbReference type="NCBI Taxonomy" id="9606"/>
    <lineage>
        <taxon>Eukaryota</taxon>
        <taxon>Metazoa</taxon>
        <taxon>Chordata</taxon>
        <taxon>Craniata</taxon>
        <taxon>Vertebrata</taxon>
        <taxon>Euteleostomi</taxon>
        <taxon>Mammalia</taxon>
        <taxon>Eutheria</taxon>
        <taxon>Euarchontoglires</taxon>
        <taxon>Primates</taxon>
        <taxon>Haplorrhini</taxon>
        <taxon>Catarrhini</taxon>
        <taxon>Hominidae</taxon>
        <taxon>Homo</taxon>
    </lineage>
</organism>
<dbReference type="AlphaFoldDB" id="L8E8P8"/>
<keyword evidence="1" id="KW-0472">Membrane</keyword>
<feature type="transmembrane region" description="Helical" evidence="1">
    <location>
        <begin position="20"/>
        <end position="44"/>
    </location>
</feature>
<accession>L8E8P8</accession>